<dbReference type="STRING" id="644352.J3PAV1"/>
<reference evidence="4" key="3">
    <citation type="submission" date="2010-09" db="EMBL/GenBank/DDBJ databases">
        <title>Annotation of Gaeumannomyces graminis var. tritici R3-111a-1.</title>
        <authorList>
            <consortium name="The Broad Institute Genome Sequencing Platform"/>
            <person name="Ma L.-J."/>
            <person name="Dead R."/>
            <person name="Young S.K."/>
            <person name="Zeng Q."/>
            <person name="Gargeya S."/>
            <person name="Fitzgerald M."/>
            <person name="Haas B."/>
            <person name="Abouelleil A."/>
            <person name="Alvarado L."/>
            <person name="Arachchi H.M."/>
            <person name="Berlin A."/>
            <person name="Brown A."/>
            <person name="Chapman S.B."/>
            <person name="Chen Z."/>
            <person name="Dunbar C."/>
            <person name="Freedman E."/>
            <person name="Gearin G."/>
            <person name="Gellesch M."/>
            <person name="Goldberg J."/>
            <person name="Griggs A."/>
            <person name="Gujja S."/>
            <person name="Heiman D."/>
            <person name="Howarth C."/>
            <person name="Larson L."/>
            <person name="Lui A."/>
            <person name="MacDonald P.J.P."/>
            <person name="Mehta T."/>
            <person name="Montmayeur A."/>
            <person name="Murphy C."/>
            <person name="Neiman D."/>
            <person name="Pearson M."/>
            <person name="Priest M."/>
            <person name="Roberts A."/>
            <person name="Saif S."/>
            <person name="Shea T."/>
            <person name="Shenoy N."/>
            <person name="Sisk P."/>
            <person name="Stolte C."/>
            <person name="Sykes S."/>
            <person name="Yandava C."/>
            <person name="Wortman J."/>
            <person name="Nusbaum C."/>
            <person name="Birren B."/>
        </authorList>
    </citation>
    <scope>NUCLEOTIDE SEQUENCE</scope>
    <source>
        <strain evidence="4">R3-111a-1</strain>
    </source>
</reference>
<feature type="region of interest" description="Disordered" evidence="1">
    <location>
        <begin position="340"/>
        <end position="362"/>
    </location>
</feature>
<feature type="transmembrane region" description="Helical" evidence="2">
    <location>
        <begin position="549"/>
        <end position="570"/>
    </location>
</feature>
<reference evidence="5" key="5">
    <citation type="submission" date="2018-04" db="UniProtKB">
        <authorList>
            <consortium name="EnsemblFungi"/>
        </authorList>
    </citation>
    <scope>IDENTIFICATION</scope>
    <source>
        <strain evidence="5">R3-111a-1</strain>
    </source>
</reference>
<dbReference type="Gene3D" id="1.20.58.340">
    <property type="entry name" value="Magnesium transport protein CorA, transmembrane region"/>
    <property type="match status" value="1"/>
</dbReference>
<dbReference type="EMBL" id="GL385400">
    <property type="protein sequence ID" value="EJT71367.1"/>
    <property type="molecule type" value="Genomic_DNA"/>
</dbReference>
<dbReference type="EnsemblFungi" id="EJT71367">
    <property type="protein sequence ID" value="EJT71367"/>
    <property type="gene ID" value="GGTG_10626"/>
</dbReference>
<dbReference type="VEuPathDB" id="FungiDB:GGTG_10626"/>
<evidence type="ECO:0000313" key="4">
    <source>
        <dbReference type="EMBL" id="EJT71367.1"/>
    </source>
</evidence>
<dbReference type="OrthoDB" id="5396681at2759"/>
<feature type="region of interest" description="Disordered" evidence="1">
    <location>
        <begin position="316"/>
        <end position="335"/>
    </location>
</feature>
<protein>
    <recommendedName>
        <fullName evidence="3">CorA-like transporter domain-containing protein</fullName>
    </recommendedName>
</protein>
<evidence type="ECO:0000256" key="2">
    <source>
        <dbReference type="SAM" id="Phobius"/>
    </source>
</evidence>
<keyword evidence="2" id="KW-0812">Transmembrane</keyword>
<keyword evidence="6" id="KW-1185">Reference proteome</keyword>
<dbReference type="RefSeq" id="XP_009226764.1">
    <property type="nucleotide sequence ID" value="XM_009228500.1"/>
</dbReference>
<proteinExistence type="predicted"/>
<dbReference type="Pfam" id="PF26616">
    <property type="entry name" value="CorA-like"/>
    <property type="match status" value="1"/>
</dbReference>
<dbReference type="eggNOG" id="ENOG502SJEH">
    <property type="taxonomic scope" value="Eukaryota"/>
</dbReference>
<dbReference type="Proteomes" id="UP000006039">
    <property type="component" value="Unassembled WGS sequence"/>
</dbReference>
<reference evidence="5" key="4">
    <citation type="journal article" date="2015" name="G3 (Bethesda)">
        <title>Genome sequences of three phytopathogenic species of the Magnaporthaceae family of fungi.</title>
        <authorList>
            <person name="Okagaki L.H."/>
            <person name="Nunes C.C."/>
            <person name="Sailsbery J."/>
            <person name="Clay B."/>
            <person name="Brown D."/>
            <person name="John T."/>
            <person name="Oh Y."/>
            <person name="Young N."/>
            <person name="Fitzgerald M."/>
            <person name="Haas B.J."/>
            <person name="Zeng Q."/>
            <person name="Young S."/>
            <person name="Adiconis X."/>
            <person name="Fan L."/>
            <person name="Levin J.Z."/>
            <person name="Mitchell T.K."/>
            <person name="Okubara P.A."/>
            <person name="Farman M.L."/>
            <person name="Kohn L.M."/>
            <person name="Birren B."/>
            <person name="Ma L.-J."/>
            <person name="Dean R.A."/>
        </authorList>
    </citation>
    <scope>NUCLEOTIDE SEQUENCE</scope>
    <source>
        <strain evidence="5">R3-111a-1</strain>
    </source>
</reference>
<reference evidence="4" key="2">
    <citation type="submission" date="2010-07" db="EMBL/GenBank/DDBJ databases">
        <authorList>
            <consortium name="The Broad Institute Genome Sequencing Platform"/>
            <consortium name="Broad Institute Genome Sequencing Center for Infectious Disease"/>
            <person name="Ma L.-J."/>
            <person name="Dead R."/>
            <person name="Young S."/>
            <person name="Zeng Q."/>
            <person name="Koehrsen M."/>
            <person name="Alvarado L."/>
            <person name="Berlin A."/>
            <person name="Chapman S.B."/>
            <person name="Chen Z."/>
            <person name="Freedman E."/>
            <person name="Gellesch M."/>
            <person name="Goldberg J."/>
            <person name="Griggs A."/>
            <person name="Gujja S."/>
            <person name="Heilman E.R."/>
            <person name="Heiman D."/>
            <person name="Hepburn T."/>
            <person name="Howarth C."/>
            <person name="Jen D."/>
            <person name="Larson L."/>
            <person name="Mehta T."/>
            <person name="Neiman D."/>
            <person name="Pearson M."/>
            <person name="Roberts A."/>
            <person name="Saif S."/>
            <person name="Shea T."/>
            <person name="Shenoy N."/>
            <person name="Sisk P."/>
            <person name="Stolte C."/>
            <person name="Sykes S."/>
            <person name="Walk T."/>
            <person name="White J."/>
            <person name="Yandava C."/>
            <person name="Haas B."/>
            <person name="Nusbaum C."/>
            <person name="Birren B."/>
        </authorList>
    </citation>
    <scope>NUCLEOTIDE SEQUENCE</scope>
    <source>
        <strain evidence="4">R3-111a-1</strain>
    </source>
</reference>
<evidence type="ECO:0000313" key="5">
    <source>
        <dbReference type="EnsemblFungi" id="EJT71367"/>
    </source>
</evidence>
<dbReference type="GeneID" id="20351084"/>
<accession>J3PAV1</accession>
<dbReference type="InterPro" id="IPR058257">
    <property type="entry name" value="CorA-like_dom"/>
</dbReference>
<evidence type="ECO:0000259" key="3">
    <source>
        <dbReference type="Pfam" id="PF26616"/>
    </source>
</evidence>
<feature type="domain" description="CorA-like transporter" evidence="3">
    <location>
        <begin position="13"/>
        <end position="281"/>
    </location>
</feature>
<gene>
    <name evidence="5" type="primary">20351084</name>
    <name evidence="4" type="ORF">GGTG_10626</name>
</gene>
<dbReference type="HOGENOM" id="CLU_025521_0_0_1"/>
<keyword evidence="2" id="KW-0472">Membrane</keyword>
<sequence length="587" mass="66988">MAPSQSTAVSGCFKGYPQNMPRGRDSRHALSELSTQLENNEDDLFDPDSGREWGFLEVYDNDGYEDAECKDRQELEAHLSRRGTDPRCRLVFIQSEHSAAALDGSKDMMKYLLWHHEVMPSFLRLLANWAIPPVDPSDPHCFHKAAFHHENVLTHDGAKTYRTAMGRSGLQIRHCYSIWGTEKDEEGIWRIRQTTLYHSLDVVTGKALWVNVKTNEIMKKRMSAVAREEPSPEASSSAREKSIVALANSLEMHALAAEWCSQDWGVCIQSVEKELRAILDKLKNLPVTEVERCLEVDAGALIQDFEPTTRVRRQASSFYSTRPSGHHPLAADARSPTWIPLSPLGPRGQPKTQSAAPTPKAPDPFRVIREFNFKGLQRLETLATKLQQFSHTMQLNCRIMSQLDAYYTSLKSDRGFPAHIKRACSHHLDEFHQRLQACIRAMELERERVANLLVVAEDGKRLYDVVMQLRYMETSKLFAVAAHQMTREMQVVGEKTKRETTSMHIITAVTLFFLPGTFVATFLGSGMFQWDQDDKNMQFPSWRPEYFKLFVYISVTMMVLILAVWLGLYLRTRRTRIGGRNHKAGSV</sequence>
<dbReference type="AlphaFoldDB" id="J3PAV1"/>
<feature type="region of interest" description="Disordered" evidence="1">
    <location>
        <begin position="1"/>
        <end position="29"/>
    </location>
</feature>
<feature type="transmembrane region" description="Helical" evidence="2">
    <location>
        <begin position="505"/>
        <end position="529"/>
    </location>
</feature>
<name>J3PAV1_GAET3</name>
<organism evidence="4">
    <name type="scientific">Gaeumannomyces tritici (strain R3-111a-1)</name>
    <name type="common">Wheat and barley take-all root rot fungus</name>
    <name type="synonym">Gaeumannomyces graminis var. tritici</name>
    <dbReference type="NCBI Taxonomy" id="644352"/>
    <lineage>
        <taxon>Eukaryota</taxon>
        <taxon>Fungi</taxon>
        <taxon>Dikarya</taxon>
        <taxon>Ascomycota</taxon>
        <taxon>Pezizomycotina</taxon>
        <taxon>Sordariomycetes</taxon>
        <taxon>Sordariomycetidae</taxon>
        <taxon>Magnaporthales</taxon>
        <taxon>Magnaporthaceae</taxon>
        <taxon>Gaeumannomyces</taxon>
    </lineage>
</organism>
<evidence type="ECO:0000313" key="6">
    <source>
        <dbReference type="Proteomes" id="UP000006039"/>
    </source>
</evidence>
<keyword evidence="2" id="KW-1133">Transmembrane helix</keyword>
<evidence type="ECO:0000256" key="1">
    <source>
        <dbReference type="SAM" id="MobiDB-lite"/>
    </source>
</evidence>
<reference evidence="6" key="1">
    <citation type="submission" date="2010-07" db="EMBL/GenBank/DDBJ databases">
        <title>The genome sequence of Gaeumannomyces graminis var. tritici strain R3-111a-1.</title>
        <authorList>
            <consortium name="The Broad Institute Genome Sequencing Platform"/>
            <person name="Ma L.-J."/>
            <person name="Dead R."/>
            <person name="Young S."/>
            <person name="Zeng Q."/>
            <person name="Koehrsen M."/>
            <person name="Alvarado L."/>
            <person name="Berlin A."/>
            <person name="Chapman S.B."/>
            <person name="Chen Z."/>
            <person name="Freedman E."/>
            <person name="Gellesch M."/>
            <person name="Goldberg J."/>
            <person name="Griggs A."/>
            <person name="Gujja S."/>
            <person name="Heilman E.R."/>
            <person name="Heiman D."/>
            <person name="Hepburn T."/>
            <person name="Howarth C."/>
            <person name="Jen D."/>
            <person name="Larson L."/>
            <person name="Mehta T."/>
            <person name="Neiman D."/>
            <person name="Pearson M."/>
            <person name="Roberts A."/>
            <person name="Saif S."/>
            <person name="Shea T."/>
            <person name="Shenoy N."/>
            <person name="Sisk P."/>
            <person name="Stolte C."/>
            <person name="Sykes S."/>
            <person name="Walk T."/>
            <person name="White J."/>
            <person name="Yandava C."/>
            <person name="Haas B."/>
            <person name="Nusbaum C."/>
            <person name="Birren B."/>
        </authorList>
    </citation>
    <scope>NUCLEOTIDE SEQUENCE [LARGE SCALE GENOMIC DNA]</scope>
    <source>
        <strain evidence="6">R3-111a-1</strain>
    </source>
</reference>